<evidence type="ECO:0000313" key="2">
    <source>
        <dbReference type="Proteomes" id="UP000501240"/>
    </source>
</evidence>
<reference evidence="1 2" key="1">
    <citation type="submission" date="2020-05" db="EMBL/GenBank/DDBJ databases">
        <title>Actinomadura verrucosospora NRRL-B18236 (PFL_A860) Genome sequencing and assembly.</title>
        <authorList>
            <person name="Samborskyy M."/>
        </authorList>
    </citation>
    <scope>NUCLEOTIDE SEQUENCE [LARGE SCALE GENOMIC DNA]</scope>
    <source>
        <strain evidence="1 2">NRRL:B18236</strain>
    </source>
</reference>
<dbReference type="SUPFAM" id="SSF63829">
    <property type="entry name" value="Calcium-dependent phosphotriesterase"/>
    <property type="match status" value="1"/>
</dbReference>
<dbReference type="EMBL" id="CP053892">
    <property type="protein sequence ID" value="QKG27168.1"/>
    <property type="molecule type" value="Genomic_DNA"/>
</dbReference>
<accession>A0A7D4AW21</accession>
<name>A0A7D4AW21_ACTVE</name>
<gene>
    <name evidence="1" type="ORF">ACTIVE_8821</name>
</gene>
<evidence type="ECO:0000313" key="1">
    <source>
        <dbReference type="EMBL" id="QKG27168.1"/>
    </source>
</evidence>
<protein>
    <submittedName>
        <fullName evidence="1">Uncharacterized protein</fullName>
    </submittedName>
</protein>
<sequence>MRRRMAWILVAVLVGTSGCHQGGGRWKAPAPGQAAVLLNPGQGSLAERAFGDFTGTIAAGRDGSVYGLDQYLVRVTPDRRVQTVLYEDQVGQSYGGLAVLPDGSLAFGSGIVLKKVTVDQEGAVRVSVLAGATDRSRTPARAVPRTANAAAHHFRGVPLPLGVRPDGSLVIGDGDVVWALAKERLTRLYRLRKPYRAATNPRLVETAMDAKGTVYLTTYYDAPKNRPAAPSPRISDVITIRADGTVGRLAPPARSAGIAGVLTSMPVDTMAGDGADGLYILTGDDHATYVVHVHAGTAEVVARHVNGNRSGCRMPSHPVDAMNLPCDLPWNMAASRPGSLVMAGNGGGREGTDSILQIAAK</sequence>
<proteinExistence type="predicted"/>
<dbReference type="AlphaFoldDB" id="A0A7D4AW21"/>
<dbReference type="PROSITE" id="PS51257">
    <property type="entry name" value="PROKAR_LIPOPROTEIN"/>
    <property type="match status" value="1"/>
</dbReference>
<keyword evidence="2" id="KW-1185">Reference proteome</keyword>
<dbReference type="Proteomes" id="UP000501240">
    <property type="component" value="Chromosome"/>
</dbReference>
<organism evidence="1 2">
    <name type="scientific">Actinomadura verrucosospora</name>
    <dbReference type="NCBI Taxonomy" id="46165"/>
    <lineage>
        <taxon>Bacteria</taxon>
        <taxon>Bacillati</taxon>
        <taxon>Actinomycetota</taxon>
        <taxon>Actinomycetes</taxon>
        <taxon>Streptosporangiales</taxon>
        <taxon>Thermomonosporaceae</taxon>
        <taxon>Actinomadura</taxon>
    </lineage>
</organism>